<dbReference type="Proteomes" id="UP001283361">
    <property type="component" value="Unassembled WGS sequence"/>
</dbReference>
<keyword evidence="3" id="KW-1185">Reference proteome</keyword>
<dbReference type="AlphaFoldDB" id="A0AAE0ZGP5"/>
<feature type="region of interest" description="Disordered" evidence="1">
    <location>
        <begin position="23"/>
        <end position="44"/>
    </location>
</feature>
<protein>
    <submittedName>
        <fullName evidence="2">Uncharacterized protein</fullName>
    </submittedName>
</protein>
<accession>A0AAE0ZGP5</accession>
<dbReference type="EMBL" id="JAWDGP010004005">
    <property type="protein sequence ID" value="KAK3768865.1"/>
    <property type="molecule type" value="Genomic_DNA"/>
</dbReference>
<name>A0AAE0ZGP5_9GAST</name>
<evidence type="ECO:0000313" key="3">
    <source>
        <dbReference type="Proteomes" id="UP001283361"/>
    </source>
</evidence>
<evidence type="ECO:0000256" key="1">
    <source>
        <dbReference type="SAM" id="MobiDB-lite"/>
    </source>
</evidence>
<gene>
    <name evidence="2" type="ORF">RRG08_021873</name>
</gene>
<sequence>MNARWSSSLISYKYLAESYMGRSSDPQPTVDDTPGHSSTDGSVGKRLTDYLKSSGSIFAQLEICSAIKTKNKIERVARQSLSAGCVNMLSKNTMSADKKVAIRAPHLIDKSRFLCHKNLIPDTLQMAMEATGIHDRLHNLVTYPREESQSNEEQRLAEMCGRKRMILRATHHSLEEMGFS</sequence>
<evidence type="ECO:0000313" key="2">
    <source>
        <dbReference type="EMBL" id="KAK3768865.1"/>
    </source>
</evidence>
<comment type="caution">
    <text evidence="2">The sequence shown here is derived from an EMBL/GenBank/DDBJ whole genome shotgun (WGS) entry which is preliminary data.</text>
</comment>
<proteinExistence type="predicted"/>
<reference evidence="2" key="1">
    <citation type="journal article" date="2023" name="G3 (Bethesda)">
        <title>A reference genome for the long-term kleptoplast-retaining sea slug Elysia crispata morphotype clarki.</title>
        <authorList>
            <person name="Eastman K.E."/>
            <person name="Pendleton A.L."/>
            <person name="Shaikh M.A."/>
            <person name="Suttiyut T."/>
            <person name="Ogas R."/>
            <person name="Tomko P."/>
            <person name="Gavelis G."/>
            <person name="Widhalm J.R."/>
            <person name="Wisecaver J.H."/>
        </authorList>
    </citation>
    <scope>NUCLEOTIDE SEQUENCE</scope>
    <source>
        <strain evidence="2">ECLA1</strain>
    </source>
</reference>
<organism evidence="2 3">
    <name type="scientific">Elysia crispata</name>
    <name type="common">lettuce slug</name>
    <dbReference type="NCBI Taxonomy" id="231223"/>
    <lineage>
        <taxon>Eukaryota</taxon>
        <taxon>Metazoa</taxon>
        <taxon>Spiralia</taxon>
        <taxon>Lophotrochozoa</taxon>
        <taxon>Mollusca</taxon>
        <taxon>Gastropoda</taxon>
        <taxon>Heterobranchia</taxon>
        <taxon>Euthyneura</taxon>
        <taxon>Panpulmonata</taxon>
        <taxon>Sacoglossa</taxon>
        <taxon>Placobranchoidea</taxon>
        <taxon>Plakobranchidae</taxon>
        <taxon>Elysia</taxon>
    </lineage>
</organism>